<sequence>MTSEQKINILLVDDDDVSAESVVRSLRKNAVDFPITLARDGVEALEILRSVHPHLSIEKPYLVLLDLNMPRMNGFEFLHEVRSDKNLHNSIIFVLTTSDADSDRVRAYEENIAGYLVKSSVGPQFSKLASLLESYRSTVSLPN</sequence>
<dbReference type="InterPro" id="IPR001789">
    <property type="entry name" value="Sig_transdc_resp-reg_receiver"/>
</dbReference>
<dbReference type="CDD" id="cd17557">
    <property type="entry name" value="REC_Rcp-like"/>
    <property type="match status" value="1"/>
</dbReference>
<keyword evidence="4" id="KW-1185">Reference proteome</keyword>
<gene>
    <name evidence="3" type="ORF">ACFODX_15775</name>
</gene>
<proteinExistence type="predicted"/>
<dbReference type="PANTHER" id="PTHR44520">
    <property type="entry name" value="RESPONSE REGULATOR RCP1-RELATED"/>
    <property type="match status" value="1"/>
</dbReference>
<evidence type="ECO:0000313" key="4">
    <source>
        <dbReference type="Proteomes" id="UP001595555"/>
    </source>
</evidence>
<name>A0ABV7FJU2_9GAMM</name>
<dbReference type="Pfam" id="PF00072">
    <property type="entry name" value="Response_reg"/>
    <property type="match status" value="1"/>
</dbReference>
<accession>A0ABV7FJU2</accession>
<evidence type="ECO:0000259" key="2">
    <source>
        <dbReference type="PROSITE" id="PS50110"/>
    </source>
</evidence>
<dbReference type="Proteomes" id="UP001595555">
    <property type="component" value="Unassembled WGS sequence"/>
</dbReference>
<feature type="modified residue" description="4-aspartylphosphate" evidence="1">
    <location>
        <position position="66"/>
    </location>
</feature>
<dbReference type="SUPFAM" id="SSF52172">
    <property type="entry name" value="CheY-like"/>
    <property type="match status" value="1"/>
</dbReference>
<comment type="caution">
    <text evidence="3">The sequence shown here is derived from an EMBL/GenBank/DDBJ whole genome shotgun (WGS) entry which is preliminary data.</text>
</comment>
<dbReference type="RefSeq" id="WP_378120899.1">
    <property type="nucleotide sequence ID" value="NZ_JBHRTF010000006.1"/>
</dbReference>
<dbReference type="PROSITE" id="PS50110">
    <property type="entry name" value="RESPONSE_REGULATORY"/>
    <property type="match status" value="1"/>
</dbReference>
<feature type="domain" description="Response regulatory" evidence="2">
    <location>
        <begin position="8"/>
        <end position="133"/>
    </location>
</feature>
<dbReference type="InterPro" id="IPR011006">
    <property type="entry name" value="CheY-like_superfamily"/>
</dbReference>
<evidence type="ECO:0000256" key="1">
    <source>
        <dbReference type="PROSITE-ProRule" id="PRU00169"/>
    </source>
</evidence>
<dbReference type="InterPro" id="IPR052893">
    <property type="entry name" value="TCS_response_regulator"/>
</dbReference>
<organism evidence="3 4">
    <name type="scientific">Cellvibrio fontiphilus</name>
    <dbReference type="NCBI Taxonomy" id="1815559"/>
    <lineage>
        <taxon>Bacteria</taxon>
        <taxon>Pseudomonadati</taxon>
        <taxon>Pseudomonadota</taxon>
        <taxon>Gammaproteobacteria</taxon>
        <taxon>Cellvibrionales</taxon>
        <taxon>Cellvibrionaceae</taxon>
        <taxon>Cellvibrio</taxon>
    </lineage>
</organism>
<reference evidence="4" key="1">
    <citation type="journal article" date="2019" name="Int. J. Syst. Evol. Microbiol.">
        <title>The Global Catalogue of Microorganisms (GCM) 10K type strain sequencing project: providing services to taxonomists for standard genome sequencing and annotation.</title>
        <authorList>
            <consortium name="The Broad Institute Genomics Platform"/>
            <consortium name="The Broad Institute Genome Sequencing Center for Infectious Disease"/>
            <person name="Wu L."/>
            <person name="Ma J."/>
        </authorList>
    </citation>
    <scope>NUCLEOTIDE SEQUENCE [LARGE SCALE GENOMIC DNA]</scope>
    <source>
        <strain evidence="4">KCTC 52237</strain>
    </source>
</reference>
<protein>
    <submittedName>
        <fullName evidence="3">Response regulator</fullName>
    </submittedName>
</protein>
<evidence type="ECO:0000313" key="3">
    <source>
        <dbReference type="EMBL" id="MFC3117028.1"/>
    </source>
</evidence>
<dbReference type="PANTHER" id="PTHR44520:SF2">
    <property type="entry name" value="RESPONSE REGULATOR RCP1"/>
    <property type="match status" value="1"/>
</dbReference>
<dbReference type="SMART" id="SM00448">
    <property type="entry name" value="REC"/>
    <property type="match status" value="1"/>
</dbReference>
<keyword evidence="1" id="KW-0597">Phosphoprotein</keyword>
<dbReference type="Gene3D" id="3.40.50.2300">
    <property type="match status" value="1"/>
</dbReference>
<dbReference type="EMBL" id="JBHRTF010000006">
    <property type="protein sequence ID" value="MFC3117028.1"/>
    <property type="molecule type" value="Genomic_DNA"/>
</dbReference>